<evidence type="ECO:0000259" key="10">
    <source>
        <dbReference type="PROSITE" id="PS50158"/>
    </source>
</evidence>
<keyword evidence="7 12" id="KW-0695">RNA-directed DNA polymerase</keyword>
<dbReference type="Proteomes" id="UP000694251">
    <property type="component" value="Chromosome 9"/>
</dbReference>
<dbReference type="FunFam" id="3.10.10.10:FF:000007">
    <property type="entry name" value="Retrovirus-related Pol polyprotein from transposon 17.6-like Protein"/>
    <property type="match status" value="1"/>
</dbReference>
<dbReference type="CDD" id="cd01647">
    <property type="entry name" value="RT_LTR"/>
    <property type="match status" value="1"/>
</dbReference>
<dbReference type="Pfam" id="PF24626">
    <property type="entry name" value="SH3_Tf2-1"/>
    <property type="match status" value="1"/>
</dbReference>
<keyword evidence="13" id="KW-1185">Reference proteome</keyword>
<dbReference type="InterPro" id="IPR000477">
    <property type="entry name" value="RT_dom"/>
</dbReference>
<dbReference type="GO" id="GO:0008270">
    <property type="term" value="F:zinc ion binding"/>
    <property type="evidence" value="ECO:0007669"/>
    <property type="project" value="UniProtKB-KW"/>
</dbReference>
<dbReference type="EMBL" id="JAEFBJ010000009">
    <property type="protein sequence ID" value="KAG7572513.1"/>
    <property type="molecule type" value="Genomic_DNA"/>
</dbReference>
<evidence type="ECO:0000256" key="2">
    <source>
        <dbReference type="ARBA" id="ARBA00022679"/>
    </source>
</evidence>
<feature type="region of interest" description="Disordered" evidence="9">
    <location>
        <begin position="1480"/>
        <end position="1500"/>
    </location>
</feature>
<dbReference type="InterPro" id="IPR056924">
    <property type="entry name" value="SH3_Tf2-1"/>
</dbReference>
<dbReference type="GO" id="GO:0006508">
    <property type="term" value="P:proteolysis"/>
    <property type="evidence" value="ECO:0007669"/>
    <property type="project" value="UniProtKB-KW"/>
</dbReference>
<feature type="domain" description="Integrase catalytic" evidence="11">
    <location>
        <begin position="1151"/>
        <end position="1310"/>
    </location>
</feature>
<dbReference type="GO" id="GO:0003676">
    <property type="term" value="F:nucleic acid binding"/>
    <property type="evidence" value="ECO:0007669"/>
    <property type="project" value="InterPro"/>
</dbReference>
<dbReference type="GO" id="GO:0015074">
    <property type="term" value="P:DNA integration"/>
    <property type="evidence" value="ECO:0007669"/>
    <property type="project" value="InterPro"/>
</dbReference>
<organism evidence="12 13">
    <name type="scientific">Arabidopsis suecica</name>
    <name type="common">Swedish thale-cress</name>
    <name type="synonym">Cardaminopsis suecica</name>
    <dbReference type="NCBI Taxonomy" id="45249"/>
    <lineage>
        <taxon>Eukaryota</taxon>
        <taxon>Viridiplantae</taxon>
        <taxon>Streptophyta</taxon>
        <taxon>Embryophyta</taxon>
        <taxon>Tracheophyta</taxon>
        <taxon>Spermatophyta</taxon>
        <taxon>Magnoliopsida</taxon>
        <taxon>eudicotyledons</taxon>
        <taxon>Gunneridae</taxon>
        <taxon>Pentapetalae</taxon>
        <taxon>rosids</taxon>
        <taxon>malvids</taxon>
        <taxon>Brassicales</taxon>
        <taxon>Brassicaceae</taxon>
        <taxon>Camelineae</taxon>
        <taxon>Arabidopsis</taxon>
    </lineage>
</organism>
<reference evidence="12 13" key="1">
    <citation type="submission" date="2020-12" db="EMBL/GenBank/DDBJ databases">
        <title>Concerted genomic and epigenomic changes stabilize Arabidopsis allopolyploids.</title>
        <authorList>
            <person name="Chen Z."/>
        </authorList>
    </citation>
    <scope>NUCLEOTIDE SEQUENCE [LARGE SCALE GENOMIC DNA]</scope>
    <source>
        <strain evidence="12">As9502</strain>
        <tissue evidence="12">Leaf</tissue>
    </source>
</reference>
<feature type="region of interest" description="Disordered" evidence="9">
    <location>
        <begin position="225"/>
        <end position="290"/>
    </location>
</feature>
<keyword evidence="4" id="KW-0540">Nuclease</keyword>
<dbReference type="InterPro" id="IPR041588">
    <property type="entry name" value="Integrase_H2C2"/>
</dbReference>
<keyword evidence="6" id="KW-0378">Hydrolase</keyword>
<dbReference type="PROSITE" id="PS50994">
    <property type="entry name" value="INTEGRASE"/>
    <property type="match status" value="1"/>
</dbReference>
<feature type="domain" description="CCHC-type" evidence="10">
    <location>
        <begin position="474"/>
        <end position="489"/>
    </location>
</feature>
<feature type="compositionally biased region" description="Polar residues" evidence="9">
    <location>
        <begin position="1485"/>
        <end position="1500"/>
    </location>
</feature>
<evidence type="ECO:0000256" key="4">
    <source>
        <dbReference type="ARBA" id="ARBA00022722"/>
    </source>
</evidence>
<sequence length="1711" mass="195788">MRHAPRKRSGTRSLREEFNKSIESLITLIEHEELKGKLLTNEITRETPLEPQSEPSAVRTQTMDTELENNNVELGEPQERERQKKPRRRSGAYTGVRAAQQWPHAPTGPRLSQSSAASVVPFDPSGRASRSSQPICIAKLPLFVTLDPSGRVSRSSLSTSIAPLDRQVELVGRVSPFCYSKPVSSVIRARLLLVQKRMGQPREVNLNTLLTAINALGTRITQLEQLAPPPAPGAPHRNANHQRVQTDAEDELTDFDEPPPALGHNQGRRRRNQRRRDDDEPRPGGKEIKLTAPTFAGRVNPEAYLDWEKRMEYLFEYYKYSEERKIALAAAQLTDHALAWWDRDVSERRRHKHAQVATWEDMRFSLRKRYVPAYYHRDLHKRFRKLTQGSKTVEEYFEEFETLKNRLDAEDSEETVMSQFADGLNDRIARKKNIDKGKAVETDSRFKKPSMESPKGTRPEQGKNQNPRARDITCFKCQGKGHYARDCPNQRVMILESNGDYESQDEEEVNLVESEEDIVDYPDIGELLCDLVPMKAGHLLLGKPWQFDKNTLHSGRTNYYSFTHNNKKHNLAPLTPQEVNEMHQVMSKGAKVSKTHLYITHAVVSKSLEQKETVLLMIFKECLVSGPEPSLIPTEVKGIMKKFADVFPGEIPPGLPPIRGIEHQIDLVLCAPLPNRAAYRVNPEEAKELEKQVQDLMSKGYIRKSLSPCAVLVLLVPKKDGSWRMCVDCRAINNIPIKYRHPIPRLDDMLDELTGATIFSKIDLRSGYHQVRMKEGDEWKTAFKTKQGLYEWFVMPFGLTNAPNTFMRLMNQVLSSEGSKVDEEKIKAIQDWPTPTTIGHVRSFHGLASFYRRFVRDFSTIPAPLTLVIKKDVAFKWGPAQEDAFTKLKDSLTHAPVLVLPNFEKTFEIECDASGTGIGSVLTQGGKPVAYFSEKLNGATLNYPTCDKELYALVRSLETWQHYLLSKKFVIHTDHETLKHLRGQTTLKRRHAKWLEFVETFPYIIKCKKGKENIVADALSRRHALITIMDAKVMGFEHIKAIYEADPGFQEVYKETSKAAYGVYYQHDGYLFKDKRLCIPQGSMRELLVREAHGGGLMGHFGRDKTLGVLMDHFYWPRLKRDVERFCSKCITCLKAKSRSHPHGLYMPLPIPNLPWVDISMDFVLGLPKINNKDSIFVVVDRFAKMAHFIPCNKTNDATQTADLFFKEVVRLHGVPRKIVSDRDTKFLSHLWKTLWRKLGTKLLFSTTCHPQTDRQTEVVNRTLSTLLRVTVGKNLRNWLTCLPHIEFAYTHAKHSSTKLSPFEVVYGFNPETLVNVSPLPQHVYSSAKGETRADFIKKLHQRVKDSLEKKSEKNKQHANKNRKEVTFEPGDWVWLHMKKERFPKEIKSKLSPRGDGPFRVLEKINDNAYKLELLAIDLSSTETSNEVTIPTMRHAPRTRSGTRSLREEFNKSIESLITLIEHEELKGKLLTNEITRETPLEPQSEPSAVRTQTMDTELENNNVELREPQERERQRKQELVTCSSRLKLLPSYRFCKELEMQPCSPSTNRPRKEWSLYRRKSSPTVASRTYRPKPPLNPCVRILVFLSVPDLSQLIPISCVASFTPLVTNYHFISTESLKSVVRHLLIFHLIINTLSHPLVDRRSVRFPGFPIVSPLDCLDRARRSSQSSAASVLPLDPSSRASRSSQPVCIAKLPLFVTLDHYGRVSRSS</sequence>
<dbReference type="CDD" id="cd09274">
    <property type="entry name" value="RNase_HI_RT_Ty3"/>
    <property type="match status" value="1"/>
</dbReference>
<dbReference type="Pfam" id="PF00078">
    <property type="entry name" value="RVT_1"/>
    <property type="match status" value="1"/>
</dbReference>
<evidence type="ECO:0000256" key="9">
    <source>
        <dbReference type="SAM" id="MobiDB-lite"/>
    </source>
</evidence>
<dbReference type="InterPro" id="IPR005162">
    <property type="entry name" value="Retrotrans_gag_dom"/>
</dbReference>
<dbReference type="InterPro" id="IPR001584">
    <property type="entry name" value="Integrase_cat-core"/>
</dbReference>
<keyword evidence="1" id="KW-0645">Protease</keyword>
<feature type="compositionally biased region" description="Acidic residues" evidence="9">
    <location>
        <begin position="247"/>
        <end position="257"/>
    </location>
</feature>
<dbReference type="Pfam" id="PF17921">
    <property type="entry name" value="Integrase_H2C2"/>
    <property type="match status" value="1"/>
</dbReference>
<feature type="compositionally biased region" description="Basic and acidic residues" evidence="9">
    <location>
        <begin position="435"/>
        <end position="461"/>
    </location>
</feature>
<evidence type="ECO:0000259" key="11">
    <source>
        <dbReference type="PROSITE" id="PS50994"/>
    </source>
</evidence>
<keyword evidence="8" id="KW-0862">Zinc</keyword>
<keyword evidence="5" id="KW-0255">Endonuclease</keyword>
<evidence type="ECO:0000256" key="3">
    <source>
        <dbReference type="ARBA" id="ARBA00022695"/>
    </source>
</evidence>
<evidence type="ECO:0000313" key="13">
    <source>
        <dbReference type="Proteomes" id="UP000694251"/>
    </source>
</evidence>
<evidence type="ECO:0000256" key="6">
    <source>
        <dbReference type="ARBA" id="ARBA00022801"/>
    </source>
</evidence>
<proteinExistence type="predicted"/>
<feature type="region of interest" description="Disordered" evidence="9">
    <location>
        <begin position="435"/>
        <end position="469"/>
    </location>
</feature>
<evidence type="ECO:0000256" key="5">
    <source>
        <dbReference type="ARBA" id="ARBA00022759"/>
    </source>
</evidence>
<protein>
    <submittedName>
        <fullName evidence="12">Reverse transcriptase domain</fullName>
    </submittedName>
</protein>
<dbReference type="GO" id="GO:0004519">
    <property type="term" value="F:endonuclease activity"/>
    <property type="evidence" value="ECO:0007669"/>
    <property type="project" value="UniProtKB-KW"/>
</dbReference>
<evidence type="ECO:0000256" key="8">
    <source>
        <dbReference type="PROSITE-ProRule" id="PRU00047"/>
    </source>
</evidence>
<keyword evidence="2" id="KW-0808">Transferase</keyword>
<dbReference type="SMART" id="SM00343">
    <property type="entry name" value="ZnF_C2HC"/>
    <property type="match status" value="1"/>
</dbReference>
<dbReference type="FunFam" id="1.10.340.70:FF:000001">
    <property type="entry name" value="Retrovirus-related Pol polyprotein from transposon gypsy-like Protein"/>
    <property type="match status" value="1"/>
</dbReference>
<keyword evidence="8" id="KW-0479">Metal-binding</keyword>
<dbReference type="Pfam" id="PF03732">
    <property type="entry name" value="Retrotrans_gag"/>
    <property type="match status" value="1"/>
</dbReference>
<dbReference type="PROSITE" id="PS50158">
    <property type="entry name" value="ZF_CCHC"/>
    <property type="match status" value="1"/>
</dbReference>
<dbReference type="Pfam" id="PF17917">
    <property type="entry name" value="RT_RNaseH"/>
    <property type="match status" value="1"/>
</dbReference>
<dbReference type="InterPro" id="IPR041373">
    <property type="entry name" value="RT_RNaseH"/>
</dbReference>
<evidence type="ECO:0000256" key="1">
    <source>
        <dbReference type="ARBA" id="ARBA00022670"/>
    </source>
</evidence>
<dbReference type="GO" id="GO:0008233">
    <property type="term" value="F:peptidase activity"/>
    <property type="evidence" value="ECO:0007669"/>
    <property type="project" value="UniProtKB-KW"/>
</dbReference>
<accession>A0A8T2AFL4</accession>
<evidence type="ECO:0000313" key="12">
    <source>
        <dbReference type="EMBL" id="KAG7572513.1"/>
    </source>
</evidence>
<keyword evidence="8" id="KW-0863">Zinc-finger</keyword>
<dbReference type="PANTHER" id="PTHR35046">
    <property type="entry name" value="ZINC KNUCKLE (CCHC-TYPE) FAMILY PROTEIN"/>
    <property type="match status" value="1"/>
</dbReference>
<feature type="compositionally biased region" description="Basic and acidic residues" evidence="9">
    <location>
        <begin position="275"/>
        <end position="289"/>
    </location>
</feature>
<dbReference type="PANTHER" id="PTHR35046:SF9">
    <property type="entry name" value="RNA-DIRECTED DNA POLYMERASE"/>
    <property type="match status" value="1"/>
</dbReference>
<comment type="caution">
    <text evidence="12">The sequence shown here is derived from an EMBL/GenBank/DDBJ whole genome shotgun (WGS) entry which is preliminary data.</text>
</comment>
<name>A0A8T2AFL4_ARASU</name>
<gene>
    <name evidence="12" type="ORF">ISN44_As09g008760</name>
</gene>
<evidence type="ECO:0000256" key="7">
    <source>
        <dbReference type="ARBA" id="ARBA00022918"/>
    </source>
</evidence>
<keyword evidence="3" id="KW-0548">Nucleotidyltransferase</keyword>
<dbReference type="InterPro" id="IPR001878">
    <property type="entry name" value="Znf_CCHC"/>
</dbReference>
<dbReference type="FunFam" id="3.30.70.270:FF:000020">
    <property type="entry name" value="Transposon Tf2-6 polyprotein-like Protein"/>
    <property type="match status" value="1"/>
</dbReference>
<dbReference type="OrthoDB" id="1109949at2759"/>
<dbReference type="GO" id="GO:0003964">
    <property type="term" value="F:RNA-directed DNA polymerase activity"/>
    <property type="evidence" value="ECO:0007669"/>
    <property type="project" value="UniProtKB-KW"/>
</dbReference>
<dbReference type="Pfam" id="PF00098">
    <property type="entry name" value="zf-CCHC"/>
    <property type="match status" value="1"/>
</dbReference>
<feature type="region of interest" description="Disordered" evidence="9">
    <location>
        <begin position="66"/>
        <end position="129"/>
    </location>
</feature>